<evidence type="ECO:0000256" key="5">
    <source>
        <dbReference type="SAM" id="MobiDB-lite"/>
    </source>
</evidence>
<dbReference type="InterPro" id="IPR006913">
    <property type="entry name" value="CENP-V/GFA"/>
</dbReference>
<dbReference type="PANTHER" id="PTHR33337">
    <property type="entry name" value="GFA DOMAIN-CONTAINING PROTEIN"/>
    <property type="match status" value="1"/>
</dbReference>
<dbReference type="eggNOG" id="ENOG502SRJN">
    <property type="taxonomic scope" value="Eukaryota"/>
</dbReference>
<evidence type="ECO:0000313" key="7">
    <source>
        <dbReference type="EMBL" id="EHK40241.1"/>
    </source>
</evidence>
<comment type="caution">
    <text evidence="7">The sequence shown here is derived from an EMBL/GenBank/DDBJ whole genome shotgun (WGS) entry which is preliminary data.</text>
</comment>
<evidence type="ECO:0000256" key="2">
    <source>
        <dbReference type="ARBA" id="ARBA00022723"/>
    </source>
</evidence>
<dbReference type="Proteomes" id="UP000005426">
    <property type="component" value="Unassembled WGS sequence"/>
</dbReference>
<feature type="region of interest" description="Disordered" evidence="5">
    <location>
        <begin position="35"/>
        <end position="56"/>
    </location>
</feature>
<gene>
    <name evidence="7" type="ORF">TRIATDRAFT_302659</name>
</gene>
<dbReference type="EMBL" id="ABDG02000028">
    <property type="protein sequence ID" value="EHK40241.1"/>
    <property type="molecule type" value="Genomic_DNA"/>
</dbReference>
<proteinExistence type="inferred from homology"/>
<dbReference type="GO" id="GO:0046872">
    <property type="term" value="F:metal ion binding"/>
    <property type="evidence" value="ECO:0007669"/>
    <property type="project" value="UniProtKB-KW"/>
</dbReference>
<keyword evidence="2" id="KW-0479">Metal-binding</keyword>
<keyword evidence="4" id="KW-0456">Lyase</keyword>
<evidence type="ECO:0000256" key="3">
    <source>
        <dbReference type="ARBA" id="ARBA00022833"/>
    </source>
</evidence>
<evidence type="ECO:0000256" key="1">
    <source>
        <dbReference type="ARBA" id="ARBA00005495"/>
    </source>
</evidence>
<keyword evidence="8" id="KW-1185">Reference proteome</keyword>
<keyword evidence="3" id="KW-0862">Zinc</keyword>
<feature type="compositionally biased region" description="Polar residues" evidence="5">
    <location>
        <begin position="39"/>
        <end position="49"/>
    </location>
</feature>
<dbReference type="OMA" id="HIGMWAR"/>
<dbReference type="HOGENOM" id="CLU_055491_1_0_1"/>
<evidence type="ECO:0000259" key="6">
    <source>
        <dbReference type="PROSITE" id="PS51891"/>
    </source>
</evidence>
<evidence type="ECO:0000313" key="8">
    <source>
        <dbReference type="Proteomes" id="UP000005426"/>
    </source>
</evidence>
<sequence>MISSKAYLLLAFRQRTALRPPTSSLLRPYLMSHSKGMTHPTSSTTNRYHSNMPPKLSENPKITCQCGTISLTASRAEPLSKYVCHCTECQKQSTSAFGTSAIFPSEGMWPFPKDLQQHIGMWARRADSGNTVECYFCKGCGVRILHRVIFKDGTPRPSLAVKGGCVEGFNLEGARHIYTRSALVPVPEGSEPGAPRVKP</sequence>
<dbReference type="PROSITE" id="PS51891">
    <property type="entry name" value="CENP_V_GFA"/>
    <property type="match status" value="1"/>
</dbReference>
<dbReference type="PANTHER" id="PTHR33337:SF3">
    <property type="entry name" value="CENP-V_GFA DOMAIN-CONTAINING PROTEIN"/>
    <property type="match status" value="1"/>
</dbReference>
<protein>
    <recommendedName>
        <fullName evidence="6">CENP-V/GFA domain-containing protein</fullName>
    </recommendedName>
</protein>
<dbReference type="Gene3D" id="3.90.1590.10">
    <property type="entry name" value="glutathione-dependent formaldehyde- activating enzyme (gfa)"/>
    <property type="match status" value="1"/>
</dbReference>
<dbReference type="AlphaFoldDB" id="G9P9B2"/>
<comment type="similarity">
    <text evidence="1">Belongs to the Gfa family.</text>
</comment>
<accession>G9P9B2</accession>
<dbReference type="GO" id="GO:0016846">
    <property type="term" value="F:carbon-sulfur lyase activity"/>
    <property type="evidence" value="ECO:0007669"/>
    <property type="project" value="InterPro"/>
</dbReference>
<feature type="domain" description="CENP-V/GFA" evidence="6">
    <location>
        <begin position="57"/>
        <end position="179"/>
    </location>
</feature>
<organism evidence="7 8">
    <name type="scientific">Hypocrea atroviridis (strain ATCC 20476 / IMI 206040)</name>
    <name type="common">Trichoderma atroviride</name>
    <dbReference type="NCBI Taxonomy" id="452589"/>
    <lineage>
        <taxon>Eukaryota</taxon>
        <taxon>Fungi</taxon>
        <taxon>Dikarya</taxon>
        <taxon>Ascomycota</taxon>
        <taxon>Pezizomycotina</taxon>
        <taxon>Sordariomycetes</taxon>
        <taxon>Hypocreomycetidae</taxon>
        <taxon>Hypocreales</taxon>
        <taxon>Hypocreaceae</taxon>
        <taxon>Trichoderma</taxon>
    </lineage>
</organism>
<dbReference type="OrthoDB" id="5290969at2759"/>
<name>G9P9B2_HYPAI</name>
<dbReference type="SUPFAM" id="SSF51316">
    <property type="entry name" value="Mss4-like"/>
    <property type="match status" value="1"/>
</dbReference>
<dbReference type="Pfam" id="PF04828">
    <property type="entry name" value="GFA"/>
    <property type="match status" value="1"/>
</dbReference>
<dbReference type="InterPro" id="IPR011057">
    <property type="entry name" value="Mss4-like_sf"/>
</dbReference>
<reference evidence="7 8" key="1">
    <citation type="journal article" date="2011" name="Genome Biol.">
        <title>Comparative genome sequence analysis underscores mycoparasitism as the ancestral life style of Trichoderma.</title>
        <authorList>
            <person name="Kubicek C.P."/>
            <person name="Herrera-Estrella A."/>
            <person name="Seidl-Seiboth V."/>
            <person name="Martinez D.A."/>
            <person name="Druzhinina I.S."/>
            <person name="Thon M."/>
            <person name="Zeilinger S."/>
            <person name="Casas-Flores S."/>
            <person name="Horwitz B.A."/>
            <person name="Mukherjee P.K."/>
            <person name="Mukherjee M."/>
            <person name="Kredics L."/>
            <person name="Alcaraz L.D."/>
            <person name="Aerts A."/>
            <person name="Antal Z."/>
            <person name="Atanasova L."/>
            <person name="Cervantes-Badillo M.G."/>
            <person name="Challacombe J."/>
            <person name="Chertkov O."/>
            <person name="McCluskey K."/>
            <person name="Coulpier F."/>
            <person name="Deshpande N."/>
            <person name="von Doehren H."/>
            <person name="Ebbole D.J."/>
            <person name="Esquivel-Naranjo E.U."/>
            <person name="Fekete E."/>
            <person name="Flipphi M."/>
            <person name="Glaser F."/>
            <person name="Gomez-Rodriguez E.Y."/>
            <person name="Gruber S."/>
            <person name="Han C."/>
            <person name="Henrissat B."/>
            <person name="Hermosa R."/>
            <person name="Hernandez-Onate M."/>
            <person name="Karaffa L."/>
            <person name="Kosti I."/>
            <person name="Le Crom S."/>
            <person name="Lindquist E."/>
            <person name="Lucas S."/>
            <person name="Luebeck M."/>
            <person name="Luebeck P.S."/>
            <person name="Margeot A."/>
            <person name="Metz B."/>
            <person name="Misra M."/>
            <person name="Nevalainen H."/>
            <person name="Omann M."/>
            <person name="Packer N."/>
            <person name="Perrone G."/>
            <person name="Uresti-Rivera E.E."/>
            <person name="Salamov A."/>
            <person name="Schmoll M."/>
            <person name="Seiboth B."/>
            <person name="Shapiro H."/>
            <person name="Sukno S."/>
            <person name="Tamayo-Ramos J.A."/>
            <person name="Tisch D."/>
            <person name="Wiest A."/>
            <person name="Wilkinson H.H."/>
            <person name="Zhang M."/>
            <person name="Coutinho P.M."/>
            <person name="Kenerley C.M."/>
            <person name="Monte E."/>
            <person name="Baker S.E."/>
            <person name="Grigoriev I.V."/>
        </authorList>
    </citation>
    <scope>NUCLEOTIDE SEQUENCE [LARGE SCALE GENOMIC DNA]</scope>
    <source>
        <strain evidence="8">ATCC 20476 / IMI 206040</strain>
    </source>
</reference>
<evidence type="ECO:0000256" key="4">
    <source>
        <dbReference type="ARBA" id="ARBA00023239"/>
    </source>
</evidence>